<dbReference type="EMBL" id="JBHUMY010000005">
    <property type="protein sequence ID" value="MFD2659601.1"/>
    <property type="molecule type" value="Genomic_DNA"/>
</dbReference>
<reference evidence="9" key="1">
    <citation type="journal article" date="2019" name="Int. J. Syst. Evol. Microbiol.">
        <title>The Global Catalogue of Microorganisms (GCM) 10K type strain sequencing project: providing services to taxonomists for standard genome sequencing and annotation.</title>
        <authorList>
            <consortium name="The Broad Institute Genomics Platform"/>
            <consortium name="The Broad Institute Genome Sequencing Center for Infectious Disease"/>
            <person name="Wu L."/>
            <person name="Ma J."/>
        </authorList>
    </citation>
    <scope>NUCLEOTIDE SEQUENCE [LARGE SCALE GENOMIC DNA]</scope>
    <source>
        <strain evidence="9">TISTR 1827</strain>
    </source>
</reference>
<dbReference type="RefSeq" id="WP_379270288.1">
    <property type="nucleotide sequence ID" value="NZ_JBHUGT010000013.1"/>
</dbReference>
<feature type="transmembrane region" description="Helical" evidence="6">
    <location>
        <begin position="93"/>
        <end position="114"/>
    </location>
</feature>
<dbReference type="InterPro" id="IPR008457">
    <property type="entry name" value="Cu-R_CopD_dom"/>
</dbReference>
<dbReference type="Pfam" id="PF05425">
    <property type="entry name" value="CopD"/>
    <property type="match status" value="1"/>
</dbReference>
<evidence type="ECO:0000259" key="7">
    <source>
        <dbReference type="Pfam" id="PF05425"/>
    </source>
</evidence>
<feature type="transmembrane region" description="Helical" evidence="6">
    <location>
        <begin position="297"/>
        <end position="316"/>
    </location>
</feature>
<feature type="transmembrane region" description="Helical" evidence="6">
    <location>
        <begin position="225"/>
        <end position="245"/>
    </location>
</feature>
<keyword evidence="5 6" id="KW-0472">Membrane</keyword>
<evidence type="ECO:0000313" key="8">
    <source>
        <dbReference type="EMBL" id="MFD2659601.1"/>
    </source>
</evidence>
<evidence type="ECO:0000256" key="3">
    <source>
        <dbReference type="ARBA" id="ARBA00022692"/>
    </source>
</evidence>
<keyword evidence="9" id="KW-1185">Reference proteome</keyword>
<protein>
    <submittedName>
        <fullName evidence="8">Copper resistance D family protein</fullName>
    </submittedName>
</protein>
<feature type="transmembrane region" description="Helical" evidence="6">
    <location>
        <begin position="265"/>
        <end position="285"/>
    </location>
</feature>
<comment type="subcellular location">
    <subcellularLocation>
        <location evidence="1">Cell membrane</location>
        <topology evidence="1">Multi-pass membrane protein</topology>
    </subcellularLocation>
</comment>
<organism evidence="8 9">
    <name type="scientific">Paenibacillus thailandensis</name>
    <dbReference type="NCBI Taxonomy" id="393250"/>
    <lineage>
        <taxon>Bacteria</taxon>
        <taxon>Bacillati</taxon>
        <taxon>Bacillota</taxon>
        <taxon>Bacilli</taxon>
        <taxon>Bacillales</taxon>
        <taxon>Paenibacillaceae</taxon>
        <taxon>Paenibacillus</taxon>
    </lineage>
</organism>
<comment type="caution">
    <text evidence="8">The sequence shown here is derived from an EMBL/GenBank/DDBJ whole genome shotgun (WGS) entry which is preliminary data.</text>
</comment>
<dbReference type="Proteomes" id="UP001597493">
    <property type="component" value="Unassembled WGS sequence"/>
</dbReference>
<evidence type="ECO:0000256" key="4">
    <source>
        <dbReference type="ARBA" id="ARBA00022989"/>
    </source>
</evidence>
<feature type="transmembrane region" description="Helical" evidence="6">
    <location>
        <begin position="328"/>
        <end position="349"/>
    </location>
</feature>
<dbReference type="PANTHER" id="PTHR34820:SF4">
    <property type="entry name" value="INNER MEMBRANE PROTEIN YEBZ"/>
    <property type="match status" value="1"/>
</dbReference>
<name>A0ABW5QT44_9BACL</name>
<feature type="transmembrane region" description="Helical" evidence="6">
    <location>
        <begin position="126"/>
        <end position="144"/>
    </location>
</feature>
<sequence>MLFIDGATARRRAAAAWTIVVAVMLYWLSAGLPAAAFAAAADSGGQASLMAAAGGGPDAADYDPHKQAGHAHGGTDQAGGLTAWQLFFYAVRAAYYAAMLFAAGIMLWFSGVKPGNAVQRGLMDKWGLLGARVLLLAVLLHIFVQADRLMAGQQGGAEEWLRLFTETNVGKSWLALLALSLLGFAALKLSDPVKAVWALLLAAAESWNGHPLASPYASASVLLDFVHLVAAAVWAGGLLLLVLFWRAERKEAGRFAESFSQAAAIALAALIVTGLGTAATLLPGWSSLFFTHWGRLLTAKSALVVLVLVTGALLRRRVRRRMLPERRLLAIDFALMAAIVAIAGLFTYMTPVPAGEPLAYHKMGETRHLTLNITPNAVGNNAITVKIWLPEQSGEPERVELLLRSAGGPDKIPVEVPLALYEDTSYEAFEGFVRYSYRAERFYLAHPGDYIAELAVTDGYGERTVEQIPFRNY</sequence>
<evidence type="ECO:0000313" key="9">
    <source>
        <dbReference type="Proteomes" id="UP001597493"/>
    </source>
</evidence>
<keyword evidence="2" id="KW-1003">Cell membrane</keyword>
<feature type="domain" description="Copper resistance protein D" evidence="7">
    <location>
        <begin position="254"/>
        <end position="345"/>
    </location>
</feature>
<proteinExistence type="predicted"/>
<evidence type="ECO:0000256" key="1">
    <source>
        <dbReference type="ARBA" id="ARBA00004651"/>
    </source>
</evidence>
<evidence type="ECO:0000256" key="6">
    <source>
        <dbReference type="SAM" id="Phobius"/>
    </source>
</evidence>
<evidence type="ECO:0000256" key="5">
    <source>
        <dbReference type="ARBA" id="ARBA00023136"/>
    </source>
</evidence>
<keyword evidence="4 6" id="KW-1133">Transmembrane helix</keyword>
<dbReference type="InterPro" id="IPR032694">
    <property type="entry name" value="CopC/D"/>
</dbReference>
<evidence type="ECO:0000256" key="2">
    <source>
        <dbReference type="ARBA" id="ARBA00022475"/>
    </source>
</evidence>
<accession>A0ABW5QT44</accession>
<gene>
    <name evidence="8" type="ORF">ACFSW5_04900</name>
</gene>
<dbReference type="PANTHER" id="PTHR34820">
    <property type="entry name" value="INNER MEMBRANE PROTEIN YEBZ"/>
    <property type="match status" value="1"/>
</dbReference>
<keyword evidence="3 6" id="KW-0812">Transmembrane</keyword>